<evidence type="ECO:0000313" key="2">
    <source>
        <dbReference type="EMBL" id="DAF94268.1"/>
    </source>
</evidence>
<reference evidence="2" key="1">
    <citation type="journal article" date="2021" name="Proc. Natl. Acad. Sci. U.S.A.">
        <title>A Catalog of Tens of Thousands of Viruses from Human Metagenomes Reveals Hidden Associations with Chronic Diseases.</title>
        <authorList>
            <person name="Tisza M.J."/>
            <person name="Buck C.B."/>
        </authorList>
    </citation>
    <scope>NUCLEOTIDE SEQUENCE</scope>
    <source>
        <strain evidence="2">Ctu2j3</strain>
    </source>
</reference>
<feature type="region of interest" description="Disordered" evidence="1">
    <location>
        <begin position="197"/>
        <end position="226"/>
    </location>
</feature>
<sequence length="596" mass="64085">MPAFNTDYERRKWESLQNSAGASLTAVAQGRATSADVQKVITVLNGMNKMAGNLFARAASAAEVQAKKFEAQYEQIKHDQAIDTLTSFEMALNAALKPMVPEILSGIQEVFALELMQSNEELEYNVGRKFDHLQSLLPPKDLPTVDDVLAANELLAEGFQQYDEHVWPQREDRLIDRIADVFRGTLRDLAESINRERARRSAGSGTRHLTLEGPKGVTTVEAESEPSMMDRVSGLLGAPAGSVSGPAGMSAAGTGTTISSGALTAGGTKPVAIKLSNSAESAIEKAAADQTALYKKLYDFLSGSRGHTGDAHEGGVQGDLNEEDRADIWWRSFRNWMGSDLGKKARKQRNEDPSWLSWLKRLGPLLASMVLDPELYKEMGALMDKYLTWDNVVKVFTEAWSVVSKAASDTIDWAMDKLGIKKPDNRVGKDMSPAGGNNPDFDYTKTGDPYKNGGPPGAAAGVSMPVPVGPKRDLPIPTDEEYARGTYTQNLMRALGLNVGGSTTSQQLTVNNRSTLIPPPAGMAGLGSTFSVPVNSALMKPGVSMNPNSMAVVPEHSEFTLPGAARGTTQVGLGTFGFTAGTSDSLLMMNSHYFTS</sequence>
<dbReference type="EMBL" id="BK016090">
    <property type="protein sequence ID" value="DAF94268.1"/>
    <property type="molecule type" value="Genomic_DNA"/>
</dbReference>
<name>A0A8S5UIL0_9CAUD</name>
<proteinExistence type="predicted"/>
<protein>
    <submittedName>
        <fullName evidence="2">Uncharacterized protein</fullName>
    </submittedName>
</protein>
<accession>A0A8S5UIL0</accession>
<dbReference type="EMBL" id="BK016090">
    <property type="protein sequence ID" value="DAF94143.1"/>
    <property type="molecule type" value="Genomic_DNA"/>
</dbReference>
<organism evidence="2">
    <name type="scientific">Myoviridae sp. ctu2j3</name>
    <dbReference type="NCBI Taxonomy" id="2825197"/>
    <lineage>
        <taxon>Viruses</taxon>
        <taxon>Duplodnaviria</taxon>
        <taxon>Heunggongvirae</taxon>
        <taxon>Uroviricota</taxon>
        <taxon>Caudoviricetes</taxon>
    </lineage>
</organism>
<evidence type="ECO:0000256" key="1">
    <source>
        <dbReference type="SAM" id="MobiDB-lite"/>
    </source>
</evidence>